<dbReference type="EMBL" id="JACAZE010000010">
    <property type="protein sequence ID" value="KAF7305333.1"/>
    <property type="molecule type" value="Genomic_DNA"/>
</dbReference>
<dbReference type="AlphaFoldDB" id="A0A8H6SU69"/>
<name>A0A8H6SU69_MYCCL</name>
<dbReference type="InterPro" id="IPR046521">
    <property type="entry name" value="DUF6698"/>
</dbReference>
<evidence type="ECO:0000313" key="1">
    <source>
        <dbReference type="EMBL" id="KAF7305333.1"/>
    </source>
</evidence>
<protein>
    <submittedName>
        <fullName evidence="1">Alpha-type protein kinase domain-containing protein</fullName>
    </submittedName>
</protein>
<proteinExistence type="predicted"/>
<organism evidence="1 2">
    <name type="scientific">Mycena chlorophos</name>
    <name type="common">Agaric fungus</name>
    <name type="synonym">Agaricus chlorophos</name>
    <dbReference type="NCBI Taxonomy" id="658473"/>
    <lineage>
        <taxon>Eukaryota</taxon>
        <taxon>Fungi</taxon>
        <taxon>Dikarya</taxon>
        <taxon>Basidiomycota</taxon>
        <taxon>Agaricomycotina</taxon>
        <taxon>Agaricomycetes</taxon>
        <taxon>Agaricomycetidae</taxon>
        <taxon>Agaricales</taxon>
        <taxon>Marasmiineae</taxon>
        <taxon>Mycenaceae</taxon>
        <taxon>Mycena</taxon>
    </lineage>
</organism>
<dbReference type="Pfam" id="PF20414">
    <property type="entry name" value="DUF6698"/>
    <property type="match status" value="1"/>
</dbReference>
<keyword evidence="1" id="KW-0418">Kinase</keyword>
<dbReference type="OrthoDB" id="2863255at2759"/>
<reference evidence="1" key="1">
    <citation type="submission" date="2020-05" db="EMBL/GenBank/DDBJ databases">
        <title>Mycena genomes resolve the evolution of fungal bioluminescence.</title>
        <authorList>
            <person name="Tsai I.J."/>
        </authorList>
    </citation>
    <scope>NUCLEOTIDE SEQUENCE</scope>
    <source>
        <strain evidence="1">110903Hualien_Pintung</strain>
    </source>
</reference>
<accession>A0A8H6SU69</accession>
<keyword evidence="2" id="KW-1185">Reference proteome</keyword>
<comment type="caution">
    <text evidence="1">The sequence shown here is derived from an EMBL/GenBank/DDBJ whole genome shotgun (WGS) entry which is preliminary data.</text>
</comment>
<sequence length="672" mass="74422">MSQRLKIAAPDAKAGTALHTAALIYHEGGSGGHTEERIRLGIQTRLSDSKTPNTKIGNLMKYFAADTPMPDILQSCIDVISPQFVGHKLGSLPLQMTEVDLRWAQNRLPERDSMTGSLAAFYVAHSSSAEKVATYINNIPATFKSLARGHNTKLLCLELVINMDIYQERERHQAAARGAEMDSHVGFIRGALLLTLGRRTNACESHWLRPRSRITFEHFDVIVDPISYEAELLKSPDGLVEALIWDAQLAKGASKLVYDMVVFGLDGKEEQMVASASIAIPTPRAPLAGEMMFEDFIEYAKGKDVAIFSNIKFATAYLATEMPVQVTRSPSVASGLEVFDPLLEAGMTWLIEPKRAAAVSLTVHAFAHYAFGESESTLVFADLQGTPAPLQRGANDARSEDLRRVTRRVATYLNSDAGRRATRKFDFTPNTVEKRVGEDGVEREVEVLGQAVILNPETRSGRGFAHDITGALLCSTKYEWEEASVRKQLRENKLSVAPNFYIRALYVDYSGDPRKIEKGFLRSKLLVKVWVAIFLANVDTDTDKITKAKASASKRKPVADLLRFNDRVPPRTIAYAAVMLYYALSDCGQWNDTLNGVEMADMYNFLVDFFEDTVEGSRAAKRIEKLLAWWDEKVFGSGGAAGKAHDTAMASADDLWAQRAAMEEEESDDDDE</sequence>
<evidence type="ECO:0000313" key="2">
    <source>
        <dbReference type="Proteomes" id="UP000613580"/>
    </source>
</evidence>
<dbReference type="GO" id="GO:0016301">
    <property type="term" value="F:kinase activity"/>
    <property type="evidence" value="ECO:0007669"/>
    <property type="project" value="UniProtKB-KW"/>
</dbReference>
<gene>
    <name evidence="1" type="ORF">HMN09_00785200</name>
</gene>
<dbReference type="Proteomes" id="UP000613580">
    <property type="component" value="Unassembled WGS sequence"/>
</dbReference>
<keyword evidence="1" id="KW-0808">Transferase</keyword>